<feature type="chain" id="PRO_5009927836" evidence="1">
    <location>
        <begin position="21"/>
        <end position="180"/>
    </location>
</feature>
<dbReference type="SUPFAM" id="SSF49777">
    <property type="entry name" value="PEBP-like"/>
    <property type="match status" value="1"/>
</dbReference>
<keyword evidence="1" id="KW-0732">Signal</keyword>
<dbReference type="PANTHER" id="PTHR30289">
    <property type="entry name" value="UNCHARACTERIZED PROTEIN YBCL-RELATED"/>
    <property type="match status" value="1"/>
</dbReference>
<dbReference type="Gene3D" id="3.90.280.10">
    <property type="entry name" value="PEBP-like"/>
    <property type="match status" value="1"/>
</dbReference>
<evidence type="ECO:0000256" key="1">
    <source>
        <dbReference type="SAM" id="SignalP"/>
    </source>
</evidence>
<sequence>MKHLIATVLLVAMAGLSAYAQNFTLKSNELGGQLTNKQYFNGFGYNGENQSPQLSWTDAPAGTQSFAVTMYDLDAPTGSGFWHWVVFNIPADVHEIKSGAGDVKKNLMPAGVIQSKTDFGVPGYGGAAPPAGPVHRYLITVYALSKKLELNADVSPALVGFNIHFATLAQASIVVCAQHK</sequence>
<dbReference type="OrthoDB" id="9797506at2"/>
<protein>
    <submittedName>
        <fullName evidence="2">Phospholipid-binding protein, PBP family</fullName>
    </submittedName>
</protein>
<dbReference type="PANTHER" id="PTHR30289:SF1">
    <property type="entry name" value="PEBP (PHOSPHATIDYLETHANOLAMINE-BINDING PROTEIN) FAMILY PROTEIN"/>
    <property type="match status" value="1"/>
</dbReference>
<gene>
    <name evidence="2" type="ORF">SAMN05444266_110206</name>
</gene>
<dbReference type="CDD" id="cd00865">
    <property type="entry name" value="PEBP_bact_arch"/>
    <property type="match status" value="1"/>
</dbReference>
<name>A0A1M7L9C4_9BACT</name>
<dbReference type="RefSeq" id="WP_073086432.1">
    <property type="nucleotide sequence ID" value="NZ_FRBL01000010.1"/>
</dbReference>
<reference evidence="2 3" key="1">
    <citation type="submission" date="2016-11" db="EMBL/GenBank/DDBJ databases">
        <authorList>
            <person name="Jaros S."/>
            <person name="Januszkiewicz K."/>
            <person name="Wedrychowicz H."/>
        </authorList>
    </citation>
    <scope>NUCLEOTIDE SEQUENCE [LARGE SCALE GENOMIC DNA]</scope>
    <source>
        <strain evidence="2 3">DSM 27406</strain>
    </source>
</reference>
<feature type="signal peptide" evidence="1">
    <location>
        <begin position="1"/>
        <end position="20"/>
    </location>
</feature>
<evidence type="ECO:0000313" key="2">
    <source>
        <dbReference type="EMBL" id="SHM74583.1"/>
    </source>
</evidence>
<keyword evidence="3" id="KW-1185">Reference proteome</keyword>
<dbReference type="EMBL" id="FRBL01000010">
    <property type="protein sequence ID" value="SHM74583.1"/>
    <property type="molecule type" value="Genomic_DNA"/>
</dbReference>
<dbReference type="AlphaFoldDB" id="A0A1M7L9C4"/>
<dbReference type="InterPro" id="IPR008914">
    <property type="entry name" value="PEBP"/>
</dbReference>
<dbReference type="STRING" id="1419482.SAMN05444266_110206"/>
<organism evidence="2 3">
    <name type="scientific">Chitinophaga jiangningensis</name>
    <dbReference type="NCBI Taxonomy" id="1419482"/>
    <lineage>
        <taxon>Bacteria</taxon>
        <taxon>Pseudomonadati</taxon>
        <taxon>Bacteroidota</taxon>
        <taxon>Chitinophagia</taxon>
        <taxon>Chitinophagales</taxon>
        <taxon>Chitinophagaceae</taxon>
        <taxon>Chitinophaga</taxon>
    </lineage>
</organism>
<dbReference type="NCBIfam" id="TIGR00481">
    <property type="entry name" value="YbhB/YbcL family Raf kinase inhibitor-like protein"/>
    <property type="match status" value="1"/>
</dbReference>
<accession>A0A1M7L9C4</accession>
<proteinExistence type="predicted"/>
<evidence type="ECO:0000313" key="3">
    <source>
        <dbReference type="Proteomes" id="UP000184420"/>
    </source>
</evidence>
<dbReference type="Proteomes" id="UP000184420">
    <property type="component" value="Unassembled WGS sequence"/>
</dbReference>
<dbReference type="InterPro" id="IPR036610">
    <property type="entry name" value="PEBP-like_sf"/>
</dbReference>
<dbReference type="Pfam" id="PF01161">
    <property type="entry name" value="PBP"/>
    <property type="match status" value="1"/>
</dbReference>
<dbReference type="InterPro" id="IPR005247">
    <property type="entry name" value="YbhB_YbcL/LppC-like"/>
</dbReference>